<evidence type="ECO:0000256" key="1">
    <source>
        <dbReference type="ARBA" id="ARBA00023015"/>
    </source>
</evidence>
<dbReference type="Pfam" id="PF12833">
    <property type="entry name" value="HTH_18"/>
    <property type="match status" value="1"/>
</dbReference>
<dbReference type="InterPro" id="IPR050204">
    <property type="entry name" value="AraC_XylS_family_regulators"/>
</dbReference>
<dbReference type="AlphaFoldDB" id="A0A089MVB5"/>
<accession>A0A089MVB5</accession>
<evidence type="ECO:0000259" key="4">
    <source>
        <dbReference type="PROSITE" id="PS01124"/>
    </source>
</evidence>
<keyword evidence="3" id="KW-0804">Transcription</keyword>
<keyword evidence="6" id="KW-1185">Reference proteome</keyword>
<dbReference type="Proteomes" id="UP000029518">
    <property type="component" value="Chromosome"/>
</dbReference>
<evidence type="ECO:0000313" key="5">
    <source>
        <dbReference type="EMBL" id="AIQ60369.1"/>
    </source>
</evidence>
<dbReference type="HOGENOM" id="CLU_066193_1_0_9"/>
<feature type="domain" description="HTH araC/xylS-type" evidence="4">
    <location>
        <begin position="167"/>
        <end position="269"/>
    </location>
</feature>
<reference evidence="5" key="1">
    <citation type="submission" date="2014-08" db="EMBL/GenBank/DDBJ databases">
        <title>Comparative genomics of the Paenibacillus odorifer group.</title>
        <authorList>
            <person name="den Bakker H.C."/>
            <person name="Tsai Y.-C.Y.-C."/>
            <person name="Martin N."/>
            <person name="Korlach J."/>
            <person name="Wiedmann M."/>
        </authorList>
    </citation>
    <scope>NUCLEOTIDE SEQUENCE [LARGE SCALE GENOMIC DNA]</scope>
    <source>
        <strain evidence="5">DSM 13188</strain>
    </source>
</reference>
<dbReference type="InterPro" id="IPR018060">
    <property type="entry name" value="HTH_AraC"/>
</dbReference>
<gene>
    <name evidence="5" type="ORF">PBOR_28035</name>
</gene>
<dbReference type="GO" id="GO:0043565">
    <property type="term" value="F:sequence-specific DNA binding"/>
    <property type="evidence" value="ECO:0007669"/>
    <property type="project" value="InterPro"/>
</dbReference>
<evidence type="ECO:0000256" key="2">
    <source>
        <dbReference type="ARBA" id="ARBA00023125"/>
    </source>
</evidence>
<dbReference type="PANTHER" id="PTHR46796:SF13">
    <property type="entry name" value="HTH-TYPE TRANSCRIPTIONAL ACTIVATOR RHAS"/>
    <property type="match status" value="1"/>
</dbReference>
<keyword evidence="2" id="KW-0238">DNA-binding</keyword>
<dbReference type="Gene3D" id="1.10.10.60">
    <property type="entry name" value="Homeodomain-like"/>
    <property type="match status" value="1"/>
</dbReference>
<dbReference type="SMART" id="SM00342">
    <property type="entry name" value="HTH_ARAC"/>
    <property type="match status" value="1"/>
</dbReference>
<dbReference type="KEGG" id="pbd:PBOR_28035"/>
<sequence>MNVNARPSMLYKPFQPNFEKMLHSYSDYRASLTAPFGGGIQFYGFYMDDTNVNQMFVIPEGCMSLVICCYPDHPSANICGTLYKGRQGLFVRSECEYFVIRFLPGYAEHFFRFPIGEFSELEIPVGDVLPHAAELLERVVAKNTFHERVQAFEDFYGTYMRDRLEIPRLIEYLTDQIICSRGTLHVNDLSQDTGYSSRYLIKAFERYIGASPKLFSRIIRFQHVLESLENKHYKETLEQISELGYFDQNHFIKEFKEFSLTTPKKYIIKGTTGNLTDES</sequence>
<dbReference type="PANTHER" id="PTHR46796">
    <property type="entry name" value="HTH-TYPE TRANSCRIPTIONAL ACTIVATOR RHAS-RELATED"/>
    <property type="match status" value="1"/>
</dbReference>
<protein>
    <recommendedName>
        <fullName evidence="4">HTH araC/xylS-type domain-containing protein</fullName>
    </recommendedName>
</protein>
<evidence type="ECO:0000313" key="6">
    <source>
        <dbReference type="Proteomes" id="UP000029518"/>
    </source>
</evidence>
<evidence type="ECO:0000256" key="3">
    <source>
        <dbReference type="ARBA" id="ARBA00023163"/>
    </source>
</evidence>
<proteinExistence type="predicted"/>
<dbReference type="PROSITE" id="PS01124">
    <property type="entry name" value="HTH_ARAC_FAMILY_2"/>
    <property type="match status" value="1"/>
</dbReference>
<dbReference type="OrthoDB" id="323290at2"/>
<dbReference type="EMBL" id="CP009285">
    <property type="protein sequence ID" value="AIQ60369.1"/>
    <property type="molecule type" value="Genomic_DNA"/>
</dbReference>
<name>A0A089MVB5_PAEBO</name>
<keyword evidence="1" id="KW-0805">Transcription regulation</keyword>
<dbReference type="GO" id="GO:0003700">
    <property type="term" value="F:DNA-binding transcription factor activity"/>
    <property type="evidence" value="ECO:0007669"/>
    <property type="project" value="InterPro"/>
</dbReference>
<organism evidence="5 6">
    <name type="scientific">Paenibacillus borealis</name>
    <dbReference type="NCBI Taxonomy" id="160799"/>
    <lineage>
        <taxon>Bacteria</taxon>
        <taxon>Bacillati</taxon>
        <taxon>Bacillota</taxon>
        <taxon>Bacilli</taxon>
        <taxon>Bacillales</taxon>
        <taxon>Paenibacillaceae</taxon>
        <taxon>Paenibacillus</taxon>
    </lineage>
</organism>